<proteinExistence type="predicted"/>
<feature type="transmembrane region" description="Helical" evidence="2">
    <location>
        <begin position="184"/>
        <end position="202"/>
    </location>
</feature>
<feature type="transmembrane region" description="Helical" evidence="2">
    <location>
        <begin position="144"/>
        <end position="164"/>
    </location>
</feature>
<organism evidence="3 4">
    <name type="scientific">Umezawaea endophytica</name>
    <dbReference type="NCBI Taxonomy" id="1654476"/>
    <lineage>
        <taxon>Bacteria</taxon>
        <taxon>Bacillati</taxon>
        <taxon>Actinomycetota</taxon>
        <taxon>Actinomycetes</taxon>
        <taxon>Pseudonocardiales</taxon>
        <taxon>Pseudonocardiaceae</taxon>
        <taxon>Umezawaea</taxon>
    </lineage>
</organism>
<dbReference type="AlphaFoldDB" id="A0A9X2VM58"/>
<gene>
    <name evidence="3" type="ORF">NZH93_20670</name>
</gene>
<feature type="region of interest" description="Disordered" evidence="1">
    <location>
        <begin position="1"/>
        <end position="24"/>
    </location>
</feature>
<sequence>MTSPSDPVGPLPGGTNHNDGIVNGPSVQAGSIHGGVHFHAAPVPPTYVHRPPYAPGPTHVPVRALPSPASAFLRKWGVVLLGPMLIAVPMGGVVDAVLGPQVPLVRVLGIAVALGVAFLVLYVVAQFAPVTVDGIVERCTPKALAALPTTALWWWLVVLALLTATGLSRELPRPVGDPRSVGTSGALTFLFVLIIMVVCVLLRRRR</sequence>
<keyword evidence="2" id="KW-0812">Transmembrane</keyword>
<keyword evidence="2" id="KW-0472">Membrane</keyword>
<dbReference type="EMBL" id="JANYMP010000009">
    <property type="protein sequence ID" value="MCS7479283.1"/>
    <property type="molecule type" value="Genomic_DNA"/>
</dbReference>
<dbReference type="RefSeq" id="WP_259624786.1">
    <property type="nucleotide sequence ID" value="NZ_JANYMP010000009.1"/>
</dbReference>
<accession>A0A9X2VM58</accession>
<evidence type="ECO:0000313" key="4">
    <source>
        <dbReference type="Proteomes" id="UP001141259"/>
    </source>
</evidence>
<protein>
    <submittedName>
        <fullName evidence="3">Uncharacterized protein</fullName>
    </submittedName>
</protein>
<keyword evidence="4" id="KW-1185">Reference proteome</keyword>
<dbReference type="Proteomes" id="UP001141259">
    <property type="component" value="Unassembled WGS sequence"/>
</dbReference>
<comment type="caution">
    <text evidence="3">The sequence shown here is derived from an EMBL/GenBank/DDBJ whole genome shotgun (WGS) entry which is preliminary data.</text>
</comment>
<reference evidence="3" key="1">
    <citation type="submission" date="2022-08" db="EMBL/GenBank/DDBJ databases">
        <authorList>
            <person name="Tistechok S."/>
            <person name="Samborskyy M."/>
            <person name="Roman I."/>
        </authorList>
    </citation>
    <scope>NUCLEOTIDE SEQUENCE</scope>
    <source>
        <strain evidence="3">DSM 103496</strain>
    </source>
</reference>
<evidence type="ECO:0000313" key="3">
    <source>
        <dbReference type="EMBL" id="MCS7479283.1"/>
    </source>
</evidence>
<feature type="transmembrane region" description="Helical" evidence="2">
    <location>
        <begin position="104"/>
        <end position="124"/>
    </location>
</feature>
<keyword evidence="2" id="KW-1133">Transmembrane helix</keyword>
<evidence type="ECO:0000256" key="1">
    <source>
        <dbReference type="SAM" id="MobiDB-lite"/>
    </source>
</evidence>
<evidence type="ECO:0000256" key="2">
    <source>
        <dbReference type="SAM" id="Phobius"/>
    </source>
</evidence>
<feature type="transmembrane region" description="Helical" evidence="2">
    <location>
        <begin position="76"/>
        <end position="98"/>
    </location>
</feature>
<name>A0A9X2VM58_9PSEU</name>